<accession>A0A316FTQ6</accession>
<evidence type="ECO:0000313" key="2">
    <source>
        <dbReference type="Proteomes" id="UP000245790"/>
    </source>
</evidence>
<dbReference type="Proteomes" id="UP000245790">
    <property type="component" value="Unassembled WGS sequence"/>
</dbReference>
<organism evidence="1 2">
    <name type="scientific">Pleionea mediterranea</name>
    <dbReference type="NCBI Taxonomy" id="523701"/>
    <lineage>
        <taxon>Bacteria</taxon>
        <taxon>Pseudomonadati</taxon>
        <taxon>Pseudomonadota</taxon>
        <taxon>Gammaproteobacteria</taxon>
        <taxon>Oceanospirillales</taxon>
        <taxon>Pleioneaceae</taxon>
        <taxon>Pleionea</taxon>
    </lineage>
</organism>
<gene>
    <name evidence="1" type="ORF">C8D97_10558</name>
</gene>
<dbReference type="AlphaFoldDB" id="A0A316FTQ6"/>
<dbReference type="EMBL" id="QGGU01000005">
    <property type="protein sequence ID" value="PWK51743.1"/>
    <property type="molecule type" value="Genomic_DNA"/>
</dbReference>
<keyword evidence="2" id="KW-1185">Reference proteome</keyword>
<comment type="caution">
    <text evidence="1">The sequence shown here is derived from an EMBL/GenBank/DDBJ whole genome shotgun (WGS) entry which is preliminary data.</text>
</comment>
<evidence type="ECO:0000313" key="1">
    <source>
        <dbReference type="EMBL" id="PWK51743.1"/>
    </source>
</evidence>
<reference evidence="1 2" key="1">
    <citation type="submission" date="2018-05" db="EMBL/GenBank/DDBJ databases">
        <title>Genomic Encyclopedia of Type Strains, Phase IV (KMG-IV): sequencing the most valuable type-strain genomes for metagenomic binning, comparative biology and taxonomic classification.</title>
        <authorList>
            <person name="Goeker M."/>
        </authorList>
    </citation>
    <scope>NUCLEOTIDE SEQUENCE [LARGE SCALE GENOMIC DNA]</scope>
    <source>
        <strain evidence="1 2">DSM 25350</strain>
    </source>
</reference>
<protein>
    <submittedName>
        <fullName evidence="1">Uncharacterized protein</fullName>
    </submittedName>
</protein>
<sequence length="49" mass="5899">MNYCKVCELPLRLDRLLIKLSRQRKSFEDSIEEEVIDTLPDNWVRTNCD</sequence>
<name>A0A316FTQ6_9GAMM</name>
<proteinExistence type="predicted"/>